<dbReference type="RefSeq" id="WP_053940616.1">
    <property type="nucleotide sequence ID" value="NZ_CDMH01000005.1"/>
</dbReference>
<dbReference type="GO" id="GO:0016651">
    <property type="term" value="F:oxidoreductase activity, acting on NAD(P)H"/>
    <property type="evidence" value="ECO:0007669"/>
    <property type="project" value="InterPro"/>
</dbReference>
<proteinExistence type="inferred from homology"/>
<dbReference type="SUPFAM" id="SSF143243">
    <property type="entry name" value="Nqo5-like"/>
    <property type="match status" value="1"/>
</dbReference>
<feature type="domain" description="NADH:ubiquinone oxidoreductase 30kDa subunit" evidence="5">
    <location>
        <begin position="64"/>
        <end position="184"/>
    </location>
</feature>
<dbReference type="GO" id="GO:0048038">
    <property type="term" value="F:quinone binding"/>
    <property type="evidence" value="ECO:0007669"/>
    <property type="project" value="UniProtKB-KW"/>
</dbReference>
<comment type="function">
    <text evidence="4">NDH-1 shuttles electrons from NADH, via FMN and iron-sulfur (Fe-S) centers, to quinones in the respiratory chain.</text>
</comment>
<evidence type="ECO:0000256" key="3">
    <source>
        <dbReference type="RuleBase" id="RU003456"/>
    </source>
</evidence>
<dbReference type="Proteomes" id="UP000041394">
    <property type="component" value="Unassembled WGS sequence"/>
</dbReference>
<sequence length="265" mass="30818">MVRKQRPNANVQKQVHYSDRFYVVPATPKAPIVGSPYEVIFNHISYYHKVLESFIELGSAVFVIEVQEVAQVAERLKDLGYETLSEMSAIDFLEKRGEFELFYQFLSYLPGYANKRRVRLKAVLKQAENPPTLSHLYRSALWSEREAYDMFGIVFEGHTHLKRILMPDDWVGHPLLKSYPLKGDEHAAWYEVDKIFGKEYREIIGPEQRDSARVDDKDTFNFSKVGHEQAKGLPLEDKAGKYSFEKSLFVKDLHSQEPTELKERP</sequence>
<keyword evidence="6" id="KW-0830">Ubiquinone</keyword>
<comment type="catalytic activity">
    <reaction evidence="4">
        <text>a quinone + NADH + 5 H(+)(in) = a quinol + NAD(+) + 4 H(+)(out)</text>
        <dbReference type="Rhea" id="RHEA:57888"/>
        <dbReference type="ChEBI" id="CHEBI:15378"/>
        <dbReference type="ChEBI" id="CHEBI:24646"/>
        <dbReference type="ChEBI" id="CHEBI:57540"/>
        <dbReference type="ChEBI" id="CHEBI:57945"/>
        <dbReference type="ChEBI" id="CHEBI:132124"/>
    </reaction>
</comment>
<keyword evidence="6" id="KW-0560">Oxidoreductase</keyword>
<dbReference type="PANTHER" id="PTHR10884:SF14">
    <property type="entry name" value="NADH DEHYDROGENASE [UBIQUINONE] IRON-SULFUR PROTEIN 3, MITOCHONDRIAL"/>
    <property type="match status" value="1"/>
</dbReference>
<keyword evidence="2 3" id="KW-0813">Transport</keyword>
<evidence type="ECO:0000313" key="11">
    <source>
        <dbReference type="Proteomes" id="UP000045175"/>
    </source>
</evidence>
<protein>
    <recommendedName>
        <fullName evidence="4">NADH-quinone oxidoreductase</fullName>
        <ecNumber evidence="4">7.1.1.-</ecNumber>
    </recommendedName>
</protein>
<dbReference type="EC" id="7.1.1.-" evidence="4"/>
<evidence type="ECO:0000313" key="10">
    <source>
        <dbReference type="Proteomes" id="UP000041394"/>
    </source>
</evidence>
<evidence type="ECO:0000313" key="9">
    <source>
        <dbReference type="Proteomes" id="UP000038622"/>
    </source>
</evidence>
<comment type="similarity">
    <text evidence="1 3">Belongs to the complex I 30 kDa subunit family.</text>
</comment>
<dbReference type="InterPro" id="IPR037232">
    <property type="entry name" value="NADH_quin_OxRdtase_su_C/D-like"/>
</dbReference>
<evidence type="ECO:0000256" key="2">
    <source>
        <dbReference type="ARBA" id="ARBA00022448"/>
    </source>
</evidence>
<dbReference type="PROSITE" id="PS00542">
    <property type="entry name" value="COMPLEX1_30K"/>
    <property type="match status" value="1"/>
</dbReference>
<dbReference type="Gene3D" id="3.30.460.80">
    <property type="entry name" value="NADH:ubiquinone oxidoreductase, 30kDa subunit"/>
    <property type="match status" value="1"/>
</dbReference>
<dbReference type="EMBL" id="CDMH01000005">
    <property type="protein sequence ID" value="CRF41923.1"/>
    <property type="molecule type" value="Genomic_DNA"/>
</dbReference>
<organism evidence="6 9">
    <name type="scientific">Helicobacter ailurogastricus</name>
    <dbReference type="NCBI Taxonomy" id="1578720"/>
    <lineage>
        <taxon>Bacteria</taxon>
        <taxon>Pseudomonadati</taxon>
        <taxon>Campylobacterota</taxon>
        <taxon>Epsilonproteobacteria</taxon>
        <taxon>Campylobacterales</taxon>
        <taxon>Helicobacteraceae</taxon>
        <taxon>Helicobacter</taxon>
    </lineage>
</organism>
<dbReference type="Proteomes" id="UP000045175">
    <property type="component" value="Unassembled WGS sequence"/>
</dbReference>
<dbReference type="AlphaFoldDB" id="A0A0K2X6K1"/>
<dbReference type="Proteomes" id="UP000038622">
    <property type="component" value="Unassembled WGS sequence"/>
</dbReference>
<dbReference type="InterPro" id="IPR001268">
    <property type="entry name" value="NADH_UbQ_OxRdtase_30kDa_su"/>
</dbReference>
<keyword evidence="3" id="KW-1278">Translocase</keyword>
<accession>A0A0K2X6K1</accession>
<dbReference type="OrthoDB" id="9803286at2"/>
<dbReference type="EMBL" id="CDML01000034">
    <property type="protein sequence ID" value="CRF41218.1"/>
    <property type="molecule type" value="Genomic_DNA"/>
</dbReference>
<evidence type="ECO:0000313" key="6">
    <source>
        <dbReference type="EMBL" id="CRF41218.1"/>
    </source>
</evidence>
<evidence type="ECO:0000313" key="8">
    <source>
        <dbReference type="EMBL" id="CRF43766.1"/>
    </source>
</evidence>
<dbReference type="Pfam" id="PF00329">
    <property type="entry name" value="Complex1_30kDa"/>
    <property type="match status" value="1"/>
</dbReference>
<dbReference type="InterPro" id="IPR010218">
    <property type="entry name" value="NADH_DH_suC"/>
</dbReference>
<reference evidence="10 11" key="3">
    <citation type="submission" date="2014-12" db="EMBL/GenBank/DDBJ databases">
        <authorList>
            <person name="Jaenicke S."/>
        </authorList>
    </citation>
    <scope>NUCLEOTIDE SEQUENCE [LARGE SCALE GENOMIC DNA]</scope>
</reference>
<keyword evidence="4" id="KW-0874">Quinone</keyword>
<evidence type="ECO:0000259" key="5">
    <source>
        <dbReference type="Pfam" id="PF00329"/>
    </source>
</evidence>
<reference evidence="6" key="1">
    <citation type="submission" date="2014-12" db="EMBL/GenBank/DDBJ databases">
        <title>Whole genome sequences of four Staphylococcus schleiferi canine isolates.</title>
        <authorList>
            <person name="Misic A.M."/>
            <person name="Cain C."/>
            <person name="Morris D.O."/>
            <person name="Rankin S."/>
            <person name="Beiting D."/>
        </authorList>
    </citation>
    <scope>NUCLEOTIDE SEQUENCE</scope>
    <source>
        <strain evidence="6">ASB11</strain>
        <strain evidence="7">ASB13</strain>
        <strain evidence="8">ASB9</strain>
    </source>
</reference>
<gene>
    <name evidence="6" type="ORF">HAL011_10050</name>
    <name evidence="7" type="ORF">HAL013_00700</name>
    <name evidence="8" type="ORF">HAL09_03160</name>
</gene>
<dbReference type="GO" id="GO:0008137">
    <property type="term" value="F:NADH dehydrogenase (ubiquinone) activity"/>
    <property type="evidence" value="ECO:0007669"/>
    <property type="project" value="InterPro"/>
</dbReference>
<dbReference type="NCBIfam" id="TIGR01961">
    <property type="entry name" value="NuoC_fam"/>
    <property type="match status" value="1"/>
</dbReference>
<dbReference type="EMBL" id="CDMN01000010">
    <property type="protein sequence ID" value="CRF43766.1"/>
    <property type="molecule type" value="Genomic_DNA"/>
</dbReference>
<evidence type="ECO:0000256" key="1">
    <source>
        <dbReference type="ARBA" id="ARBA00007569"/>
    </source>
</evidence>
<dbReference type="PANTHER" id="PTHR10884">
    <property type="entry name" value="NADH DEHYDROGENASE UBIQUINONE IRON-SULFUR PROTEIN 3"/>
    <property type="match status" value="1"/>
</dbReference>
<dbReference type="InterPro" id="IPR020396">
    <property type="entry name" value="NADH_UbQ_OxRdtase_CS"/>
</dbReference>
<keyword evidence="9" id="KW-1185">Reference proteome</keyword>
<reference evidence="9" key="2">
    <citation type="submission" date="2014-12" db="EMBL/GenBank/DDBJ databases">
        <authorList>
            <person name="Smet A."/>
        </authorList>
    </citation>
    <scope>NUCLEOTIDE SEQUENCE [LARGE SCALE GENOMIC DNA]</scope>
</reference>
<dbReference type="STRING" id="1578720.HAL011_10050"/>
<keyword evidence="3" id="KW-0520">NAD</keyword>
<dbReference type="NCBIfam" id="NF006304">
    <property type="entry name" value="PRK08491.1"/>
    <property type="match status" value="1"/>
</dbReference>
<evidence type="ECO:0000313" key="7">
    <source>
        <dbReference type="EMBL" id="CRF41923.1"/>
    </source>
</evidence>
<evidence type="ECO:0000256" key="4">
    <source>
        <dbReference type="RuleBase" id="RU003582"/>
    </source>
</evidence>
<name>A0A0K2X6K1_9HELI</name>